<proteinExistence type="predicted"/>
<dbReference type="AlphaFoldDB" id="A0A4S2D272"/>
<evidence type="ECO:0000313" key="1">
    <source>
        <dbReference type="EMBL" id="TGY35226.1"/>
    </source>
</evidence>
<protein>
    <submittedName>
        <fullName evidence="1">Uncharacterized protein</fullName>
    </submittedName>
</protein>
<dbReference type="Proteomes" id="UP000306631">
    <property type="component" value="Unassembled WGS sequence"/>
</dbReference>
<name>A0A4S2D272_STEMA</name>
<reference evidence="1 2" key="1">
    <citation type="submission" date="2019-04" db="EMBL/GenBank/DDBJ databases">
        <title>Microbes associate with the intestines of laboratory mice.</title>
        <authorList>
            <person name="Navarre W."/>
            <person name="Wong E."/>
            <person name="Huang K."/>
            <person name="Tropini C."/>
            <person name="Ng K."/>
            <person name="Yu B."/>
        </authorList>
    </citation>
    <scope>NUCLEOTIDE SEQUENCE [LARGE SCALE GENOMIC DNA]</scope>
    <source>
        <strain evidence="1 2">NM62_B4-13</strain>
    </source>
</reference>
<organism evidence="1 2">
    <name type="scientific">Stenotrophomonas maltophilia</name>
    <name type="common">Pseudomonas maltophilia</name>
    <name type="synonym">Xanthomonas maltophilia</name>
    <dbReference type="NCBI Taxonomy" id="40324"/>
    <lineage>
        <taxon>Bacteria</taxon>
        <taxon>Pseudomonadati</taxon>
        <taxon>Pseudomonadota</taxon>
        <taxon>Gammaproteobacteria</taxon>
        <taxon>Lysobacterales</taxon>
        <taxon>Lysobacteraceae</taxon>
        <taxon>Stenotrophomonas</taxon>
        <taxon>Stenotrophomonas maltophilia group</taxon>
    </lineage>
</organism>
<dbReference type="EMBL" id="SRYW01000004">
    <property type="protein sequence ID" value="TGY35226.1"/>
    <property type="molecule type" value="Genomic_DNA"/>
</dbReference>
<accession>A0A4S2D272</accession>
<sequence>MSAPVDVLAIPATRDLFEVRDELVEKMAASLARVFYRHELERLLERWRLPVEMMKSWGASDSECKLAAQQALSFADVSLHAPPRYKGGAA</sequence>
<gene>
    <name evidence="1" type="ORF">E5352_05765</name>
</gene>
<evidence type="ECO:0000313" key="2">
    <source>
        <dbReference type="Proteomes" id="UP000306631"/>
    </source>
</evidence>
<dbReference type="RefSeq" id="WP_136003866.1">
    <property type="nucleotide sequence ID" value="NZ_SRYW01000004.1"/>
</dbReference>
<comment type="caution">
    <text evidence="1">The sequence shown here is derived from an EMBL/GenBank/DDBJ whole genome shotgun (WGS) entry which is preliminary data.</text>
</comment>